<dbReference type="PANTHER" id="PTHR42718">
    <property type="entry name" value="MAJOR FACILITATOR SUPERFAMILY MULTIDRUG TRANSPORTER MFSC"/>
    <property type="match status" value="1"/>
</dbReference>
<protein>
    <submittedName>
        <fullName evidence="7">MFS transporter</fullName>
    </submittedName>
</protein>
<feature type="transmembrane region" description="Helical" evidence="5">
    <location>
        <begin position="463"/>
        <end position="480"/>
    </location>
</feature>
<dbReference type="Proteomes" id="UP000327011">
    <property type="component" value="Unassembled WGS sequence"/>
</dbReference>
<dbReference type="SUPFAM" id="SSF103473">
    <property type="entry name" value="MFS general substrate transporter"/>
    <property type="match status" value="1"/>
</dbReference>
<feature type="transmembrane region" description="Helical" evidence="5">
    <location>
        <begin position="393"/>
        <end position="415"/>
    </location>
</feature>
<feature type="transmembrane region" description="Helical" evidence="5">
    <location>
        <begin position="427"/>
        <end position="451"/>
    </location>
</feature>
<reference evidence="7 8" key="1">
    <citation type="submission" date="2019-09" db="EMBL/GenBank/DDBJ databases">
        <title>Screening of Novel Bioactive Compounds from Soil-Associated.</title>
        <authorList>
            <person name="Gong X."/>
        </authorList>
    </citation>
    <scope>NUCLEOTIDE SEQUENCE [LARGE SCALE GENOMIC DNA]</scope>
    <source>
        <strain evidence="7 8">Gxj-6</strain>
    </source>
</reference>
<dbReference type="PROSITE" id="PS50850">
    <property type="entry name" value="MFS"/>
    <property type="match status" value="1"/>
</dbReference>
<organism evidence="7 8">
    <name type="scientific">Microbispora cellulosiformans</name>
    <dbReference type="NCBI Taxonomy" id="2614688"/>
    <lineage>
        <taxon>Bacteria</taxon>
        <taxon>Bacillati</taxon>
        <taxon>Actinomycetota</taxon>
        <taxon>Actinomycetes</taxon>
        <taxon>Streptosporangiales</taxon>
        <taxon>Streptosporangiaceae</taxon>
        <taxon>Microbispora</taxon>
    </lineage>
</organism>
<feature type="transmembrane region" description="Helical" evidence="5">
    <location>
        <begin position="329"/>
        <end position="349"/>
    </location>
</feature>
<dbReference type="InterPro" id="IPR036259">
    <property type="entry name" value="MFS_trans_sf"/>
</dbReference>
<evidence type="ECO:0000256" key="4">
    <source>
        <dbReference type="ARBA" id="ARBA00023136"/>
    </source>
</evidence>
<feature type="transmembrane region" description="Helical" evidence="5">
    <location>
        <begin position="132"/>
        <end position="153"/>
    </location>
</feature>
<evidence type="ECO:0000313" key="7">
    <source>
        <dbReference type="EMBL" id="KAA9380441.1"/>
    </source>
</evidence>
<feature type="transmembrane region" description="Helical" evidence="5">
    <location>
        <begin position="361"/>
        <end position="381"/>
    </location>
</feature>
<feature type="domain" description="Major facilitator superfamily (MFS) profile" evidence="6">
    <location>
        <begin position="41"/>
        <end position="484"/>
    </location>
</feature>
<dbReference type="InterPro" id="IPR011701">
    <property type="entry name" value="MFS"/>
</dbReference>
<dbReference type="GO" id="GO:0005886">
    <property type="term" value="C:plasma membrane"/>
    <property type="evidence" value="ECO:0007669"/>
    <property type="project" value="UniProtKB-SubCell"/>
</dbReference>
<feature type="transmembrane region" description="Helical" evidence="5">
    <location>
        <begin position="257"/>
        <end position="278"/>
    </location>
</feature>
<feature type="transmembrane region" description="Helical" evidence="5">
    <location>
        <begin position="165"/>
        <end position="188"/>
    </location>
</feature>
<evidence type="ECO:0000256" key="3">
    <source>
        <dbReference type="ARBA" id="ARBA00022989"/>
    </source>
</evidence>
<evidence type="ECO:0000256" key="1">
    <source>
        <dbReference type="ARBA" id="ARBA00004651"/>
    </source>
</evidence>
<dbReference type="PANTHER" id="PTHR42718:SF39">
    <property type="entry name" value="ACTINORHODIN TRANSPORTER-RELATED"/>
    <property type="match status" value="1"/>
</dbReference>
<dbReference type="Gene3D" id="1.20.1720.10">
    <property type="entry name" value="Multidrug resistance protein D"/>
    <property type="match status" value="1"/>
</dbReference>
<feature type="transmembrane region" description="Helical" evidence="5">
    <location>
        <begin position="290"/>
        <end position="317"/>
    </location>
</feature>
<keyword evidence="8" id="KW-1185">Reference proteome</keyword>
<accession>A0A5J5K701</accession>
<evidence type="ECO:0000259" key="6">
    <source>
        <dbReference type="PROSITE" id="PS50850"/>
    </source>
</evidence>
<dbReference type="GO" id="GO:0022857">
    <property type="term" value="F:transmembrane transporter activity"/>
    <property type="evidence" value="ECO:0007669"/>
    <property type="project" value="InterPro"/>
</dbReference>
<evidence type="ECO:0000256" key="5">
    <source>
        <dbReference type="SAM" id="Phobius"/>
    </source>
</evidence>
<dbReference type="PRINTS" id="PR01036">
    <property type="entry name" value="TCRTETB"/>
</dbReference>
<keyword evidence="2 5" id="KW-0812">Transmembrane</keyword>
<sequence length="487" mass="49611">MVSVPVSAGSRYRYRDGRIVAAMTTVTTRAPAARRTSPGLLLTVILAGQFMAVLDATIVNVAAPTMRADLGATGSGLQLVISGYTVAYAMLLITGARLGGLFGYRRLFLTGLVVFTAGSLMCGLATSAGVLIAFRLMQGAGAALMVPQVLSLIQVTYDGAARGRALGVYATVISAGAVVGQVLGGLLVTADLFGTAWRPVFLVNVPIGLALLAVGARALPAVHVRRERGLDVPGLVTLSLAVCLLVVPLVLGHEEDWPLWGWIAMGLSVLAFCAFLLVERRAAHPLVPGRLLHAPGVAVAASSIFLVMAAYGGWLFAMALHLQGGLGDSALRAGCLFVPAAAAFGLTSLNWKRLPAGLHRPVIVASAVVTAAGELALAAALAGGGHGEPLLEISFVAVGAGMAGTFSPLMAVALARVAPADAADASGLLAMMLQLGQVVGVAVFGTLFLSLAPSAHAATVTSLWLAAVSLAAGGCALPLLRTRRVNR</sequence>
<name>A0A5J5K701_9ACTN</name>
<feature type="transmembrane region" description="Helical" evidence="5">
    <location>
        <begin position="39"/>
        <end position="63"/>
    </location>
</feature>
<keyword evidence="3 5" id="KW-1133">Transmembrane helix</keyword>
<dbReference type="EMBL" id="VYTZ01000002">
    <property type="protein sequence ID" value="KAA9380441.1"/>
    <property type="molecule type" value="Genomic_DNA"/>
</dbReference>
<feature type="transmembrane region" description="Helical" evidence="5">
    <location>
        <begin position="107"/>
        <end position="126"/>
    </location>
</feature>
<feature type="transmembrane region" description="Helical" evidence="5">
    <location>
        <begin position="200"/>
        <end position="220"/>
    </location>
</feature>
<comment type="subcellular location">
    <subcellularLocation>
        <location evidence="1">Cell membrane</location>
        <topology evidence="1">Multi-pass membrane protein</topology>
    </subcellularLocation>
</comment>
<dbReference type="InterPro" id="IPR020846">
    <property type="entry name" value="MFS_dom"/>
</dbReference>
<dbReference type="CDD" id="cd17321">
    <property type="entry name" value="MFS_MMR_MDR_like"/>
    <property type="match status" value="1"/>
</dbReference>
<keyword evidence="4 5" id="KW-0472">Membrane</keyword>
<gene>
    <name evidence="7" type="ORF">F5972_04590</name>
</gene>
<dbReference type="AlphaFoldDB" id="A0A5J5K701"/>
<dbReference type="Pfam" id="PF07690">
    <property type="entry name" value="MFS_1"/>
    <property type="match status" value="1"/>
</dbReference>
<feature type="transmembrane region" description="Helical" evidence="5">
    <location>
        <begin position="232"/>
        <end position="251"/>
    </location>
</feature>
<dbReference type="Gene3D" id="1.20.1250.20">
    <property type="entry name" value="MFS general substrate transporter like domains"/>
    <property type="match status" value="1"/>
</dbReference>
<feature type="transmembrane region" description="Helical" evidence="5">
    <location>
        <begin position="75"/>
        <end position="95"/>
    </location>
</feature>
<evidence type="ECO:0000256" key="2">
    <source>
        <dbReference type="ARBA" id="ARBA00022692"/>
    </source>
</evidence>
<evidence type="ECO:0000313" key="8">
    <source>
        <dbReference type="Proteomes" id="UP000327011"/>
    </source>
</evidence>
<proteinExistence type="predicted"/>
<comment type="caution">
    <text evidence="7">The sequence shown here is derived from an EMBL/GenBank/DDBJ whole genome shotgun (WGS) entry which is preliminary data.</text>
</comment>